<evidence type="ECO:0000256" key="4">
    <source>
        <dbReference type="ARBA" id="ARBA00007947"/>
    </source>
</evidence>
<evidence type="ECO:0000256" key="8">
    <source>
        <dbReference type="ARBA" id="ARBA00023315"/>
    </source>
</evidence>
<evidence type="ECO:0000259" key="11">
    <source>
        <dbReference type="Pfam" id="PF00483"/>
    </source>
</evidence>
<sequence length="425" mass="46405">MAKPKKTHKKLKAVIMAAGESSRFKPLSDNRHKSLTKIGGQPAILKTIENLAKNGVSDIIIIHAPGERQKFESALKGIGNKIQYAEQKNPKGTGNALKSAIHLINSDFILMNASHEDSEKSLKKLLSGLSQKSLKLLTTESKRPWEYAVVELKGKKIKNIVEKPKPGDESSNLRTLGIYFIPEEFKKYIERAPEGPYSLIDAFNMYAKDFGAESVPISEEPASIKYAFDMLDVITQFTNRQKRTIAKGAAISKNAQLNGAVVVGRGTRIMENAVIHGPVYIGENCFIGNNVVIRENSIIENNVQLGTNTEVKHSHIGEGTHIHSGYVGDSVIGENCRVGAGFITGNRRIDRGNIKFVLGDKIIDSQKTYLGCVIGDETKTGIYASTMPGTIIGSNCIIGSNTEVKGTIPANSKVYSEKKIVIKLI</sequence>
<comment type="catalytic activity">
    <reaction evidence="10">
        <text>N-acetyl-alpha-D-glucosamine 1-phosphate + UTP + H(+) = UDP-N-acetyl-alpha-D-glucosamine + diphosphate</text>
        <dbReference type="Rhea" id="RHEA:13509"/>
        <dbReference type="ChEBI" id="CHEBI:15378"/>
        <dbReference type="ChEBI" id="CHEBI:33019"/>
        <dbReference type="ChEBI" id="CHEBI:46398"/>
        <dbReference type="ChEBI" id="CHEBI:57705"/>
        <dbReference type="ChEBI" id="CHEBI:57776"/>
        <dbReference type="EC" id="2.7.7.23"/>
    </reaction>
</comment>
<dbReference type="Gene3D" id="2.160.10.10">
    <property type="entry name" value="Hexapeptide repeat proteins"/>
    <property type="match status" value="1"/>
</dbReference>
<comment type="similarity">
    <text evidence="3">In the C-terminal section; belongs to the transferase hexapeptide repeat family.</text>
</comment>
<comment type="caution">
    <text evidence="12">The sequence shown here is derived from an EMBL/GenBank/DDBJ whole genome shotgun (WGS) entry which is preliminary data.</text>
</comment>
<dbReference type="Proteomes" id="UP000176339">
    <property type="component" value="Unassembled WGS sequence"/>
</dbReference>
<dbReference type="PANTHER" id="PTHR43584:SF8">
    <property type="entry name" value="N-ACETYLMURAMATE ALPHA-1-PHOSPHATE URIDYLYLTRANSFERASE"/>
    <property type="match status" value="1"/>
</dbReference>
<gene>
    <name evidence="12" type="ORF">A2846_05210</name>
</gene>
<dbReference type="InterPro" id="IPR001451">
    <property type="entry name" value="Hexapep"/>
</dbReference>
<comment type="catalytic activity">
    <reaction evidence="9">
        <text>alpha-D-glucosamine 1-phosphate + acetyl-CoA = N-acetyl-alpha-D-glucosamine 1-phosphate + CoA + H(+)</text>
        <dbReference type="Rhea" id="RHEA:13725"/>
        <dbReference type="ChEBI" id="CHEBI:15378"/>
        <dbReference type="ChEBI" id="CHEBI:57287"/>
        <dbReference type="ChEBI" id="CHEBI:57288"/>
        <dbReference type="ChEBI" id="CHEBI:57776"/>
        <dbReference type="ChEBI" id="CHEBI:58516"/>
        <dbReference type="EC" id="2.3.1.157"/>
    </reaction>
</comment>
<feature type="domain" description="Nucleotidyl transferase" evidence="11">
    <location>
        <begin position="12"/>
        <end position="206"/>
    </location>
</feature>
<evidence type="ECO:0000256" key="10">
    <source>
        <dbReference type="ARBA" id="ARBA00048493"/>
    </source>
</evidence>
<dbReference type="GO" id="GO:0019134">
    <property type="term" value="F:glucosamine-1-phosphate N-acetyltransferase activity"/>
    <property type="evidence" value="ECO:0007669"/>
    <property type="project" value="UniProtKB-EC"/>
</dbReference>
<evidence type="ECO:0000256" key="9">
    <source>
        <dbReference type="ARBA" id="ARBA00048247"/>
    </source>
</evidence>
<dbReference type="AlphaFoldDB" id="A0A1F5P0K7"/>
<dbReference type="Pfam" id="PF00483">
    <property type="entry name" value="NTP_transferase"/>
    <property type="match status" value="1"/>
</dbReference>
<evidence type="ECO:0000313" key="12">
    <source>
        <dbReference type="EMBL" id="OGE83449.1"/>
    </source>
</evidence>
<evidence type="ECO:0000313" key="13">
    <source>
        <dbReference type="Proteomes" id="UP000176339"/>
    </source>
</evidence>
<evidence type="ECO:0000256" key="5">
    <source>
        <dbReference type="ARBA" id="ARBA00022679"/>
    </source>
</evidence>
<comment type="pathway">
    <text evidence="1">Nucleotide-sugar biosynthesis; UDP-N-acetyl-alpha-D-glucosamine biosynthesis; N-acetyl-alpha-D-glucosamine 1-phosphate from alpha-D-glucosamine 6-phosphate (route II): step 2/2.</text>
</comment>
<accession>A0A1F5P0K7</accession>
<dbReference type="Pfam" id="PF00132">
    <property type="entry name" value="Hexapep"/>
    <property type="match status" value="2"/>
</dbReference>
<dbReference type="InterPro" id="IPR050065">
    <property type="entry name" value="GlmU-like"/>
</dbReference>
<dbReference type="Gene3D" id="3.90.550.10">
    <property type="entry name" value="Spore Coat Polysaccharide Biosynthesis Protein SpsA, Chain A"/>
    <property type="match status" value="1"/>
</dbReference>
<evidence type="ECO:0000256" key="2">
    <source>
        <dbReference type="ARBA" id="ARBA00005208"/>
    </source>
</evidence>
<proteinExistence type="inferred from homology"/>
<comment type="similarity">
    <text evidence="4">In the N-terminal section; belongs to the N-acetylglucosamine-1-phosphate uridyltransferase family.</text>
</comment>
<keyword evidence="8" id="KW-0012">Acyltransferase</keyword>
<reference evidence="12 13" key="1">
    <citation type="journal article" date="2016" name="Nat. Commun.">
        <title>Thousands of microbial genomes shed light on interconnected biogeochemical processes in an aquifer system.</title>
        <authorList>
            <person name="Anantharaman K."/>
            <person name="Brown C.T."/>
            <person name="Hug L.A."/>
            <person name="Sharon I."/>
            <person name="Castelle C.J."/>
            <person name="Probst A.J."/>
            <person name="Thomas B.C."/>
            <person name="Singh A."/>
            <person name="Wilkins M.J."/>
            <person name="Karaoz U."/>
            <person name="Brodie E.L."/>
            <person name="Williams K.H."/>
            <person name="Hubbard S.S."/>
            <person name="Banfield J.F."/>
        </authorList>
    </citation>
    <scope>NUCLEOTIDE SEQUENCE [LARGE SCALE GENOMIC DNA]</scope>
</reference>
<dbReference type="SUPFAM" id="SSF53448">
    <property type="entry name" value="Nucleotide-diphospho-sugar transferases"/>
    <property type="match status" value="1"/>
</dbReference>
<keyword evidence="5" id="KW-0808">Transferase</keyword>
<evidence type="ECO:0000256" key="3">
    <source>
        <dbReference type="ARBA" id="ARBA00007707"/>
    </source>
</evidence>
<evidence type="ECO:0000256" key="7">
    <source>
        <dbReference type="ARBA" id="ARBA00023268"/>
    </source>
</evidence>
<evidence type="ECO:0000256" key="1">
    <source>
        <dbReference type="ARBA" id="ARBA00005166"/>
    </source>
</evidence>
<keyword evidence="6" id="KW-0548">Nucleotidyltransferase</keyword>
<name>A0A1F5P0K7_9BACT</name>
<dbReference type="InterPro" id="IPR029044">
    <property type="entry name" value="Nucleotide-diphossugar_trans"/>
</dbReference>
<comment type="pathway">
    <text evidence="2">Nucleotide-sugar biosynthesis; UDP-N-acetyl-alpha-D-glucosamine biosynthesis; UDP-N-acetyl-alpha-D-glucosamine from N-acetyl-alpha-D-glucosamine 1-phosphate: step 1/1.</text>
</comment>
<dbReference type="GO" id="GO:0003977">
    <property type="term" value="F:UDP-N-acetylglucosamine diphosphorylase activity"/>
    <property type="evidence" value="ECO:0007669"/>
    <property type="project" value="UniProtKB-EC"/>
</dbReference>
<dbReference type="InterPro" id="IPR011004">
    <property type="entry name" value="Trimer_LpxA-like_sf"/>
</dbReference>
<keyword evidence="7" id="KW-0511">Multifunctional enzyme</keyword>
<dbReference type="PANTHER" id="PTHR43584">
    <property type="entry name" value="NUCLEOTIDYL TRANSFERASE"/>
    <property type="match status" value="1"/>
</dbReference>
<organism evidence="12 13">
    <name type="scientific">Candidatus Doudnabacteria bacterium RIFCSPHIGHO2_01_FULL_49_9</name>
    <dbReference type="NCBI Taxonomy" id="1817827"/>
    <lineage>
        <taxon>Bacteria</taxon>
        <taxon>Candidatus Doudnaibacteriota</taxon>
    </lineage>
</organism>
<dbReference type="InterPro" id="IPR005835">
    <property type="entry name" value="NTP_transferase_dom"/>
</dbReference>
<dbReference type="EMBL" id="MFEN01000041">
    <property type="protein sequence ID" value="OGE83449.1"/>
    <property type="molecule type" value="Genomic_DNA"/>
</dbReference>
<dbReference type="SUPFAM" id="SSF51161">
    <property type="entry name" value="Trimeric LpxA-like enzymes"/>
    <property type="match status" value="1"/>
</dbReference>
<protein>
    <recommendedName>
        <fullName evidence="11">Nucleotidyl transferase domain-containing protein</fullName>
    </recommendedName>
</protein>
<evidence type="ECO:0000256" key="6">
    <source>
        <dbReference type="ARBA" id="ARBA00022695"/>
    </source>
</evidence>